<dbReference type="Pfam" id="PF00158">
    <property type="entry name" value="Sigma54_activat"/>
    <property type="match status" value="1"/>
</dbReference>
<dbReference type="FunFam" id="3.40.50.300:FF:000006">
    <property type="entry name" value="DNA-binding transcriptional regulator NtrC"/>
    <property type="match status" value="1"/>
</dbReference>
<dbReference type="AlphaFoldDB" id="A0A517SUB2"/>
<dbReference type="GO" id="GO:0006355">
    <property type="term" value="P:regulation of DNA-templated transcription"/>
    <property type="evidence" value="ECO:0007669"/>
    <property type="project" value="InterPro"/>
</dbReference>
<evidence type="ECO:0000256" key="1">
    <source>
        <dbReference type="ARBA" id="ARBA00022741"/>
    </source>
</evidence>
<dbReference type="Gene3D" id="1.10.10.60">
    <property type="entry name" value="Homeodomain-like"/>
    <property type="match status" value="1"/>
</dbReference>
<dbReference type="RefSeq" id="WP_145271775.1">
    <property type="nucleotide sequence ID" value="NZ_CP036272.1"/>
</dbReference>
<dbReference type="InterPro" id="IPR009057">
    <property type="entry name" value="Homeodomain-like_sf"/>
</dbReference>
<dbReference type="Proteomes" id="UP000315003">
    <property type="component" value="Chromosome"/>
</dbReference>
<dbReference type="GO" id="GO:0005524">
    <property type="term" value="F:ATP binding"/>
    <property type="evidence" value="ECO:0007669"/>
    <property type="project" value="UniProtKB-KW"/>
</dbReference>
<gene>
    <name evidence="6" type="primary">zraR_5</name>
    <name evidence="6" type="ORF">SV7mr_22260</name>
</gene>
<dbReference type="InterPro" id="IPR025944">
    <property type="entry name" value="Sigma_54_int_dom_CS"/>
</dbReference>
<dbReference type="PROSITE" id="PS00675">
    <property type="entry name" value="SIGMA54_INTERACT_1"/>
    <property type="match status" value="1"/>
</dbReference>
<organism evidence="6 7">
    <name type="scientific">Stieleria bergensis</name>
    <dbReference type="NCBI Taxonomy" id="2528025"/>
    <lineage>
        <taxon>Bacteria</taxon>
        <taxon>Pseudomonadati</taxon>
        <taxon>Planctomycetota</taxon>
        <taxon>Planctomycetia</taxon>
        <taxon>Pirellulales</taxon>
        <taxon>Pirellulaceae</taxon>
        <taxon>Stieleria</taxon>
    </lineage>
</organism>
<dbReference type="EMBL" id="CP036272">
    <property type="protein sequence ID" value="QDT59717.1"/>
    <property type="molecule type" value="Genomic_DNA"/>
</dbReference>
<dbReference type="InterPro" id="IPR025662">
    <property type="entry name" value="Sigma_54_int_dom_ATP-bd_1"/>
</dbReference>
<dbReference type="PROSITE" id="PS00688">
    <property type="entry name" value="SIGMA54_INTERACT_3"/>
    <property type="match status" value="1"/>
</dbReference>
<accession>A0A517SUB2</accession>
<dbReference type="PANTHER" id="PTHR32071">
    <property type="entry name" value="TRANSCRIPTIONAL REGULATORY PROTEIN"/>
    <property type="match status" value="1"/>
</dbReference>
<keyword evidence="4" id="KW-0804">Transcription</keyword>
<dbReference type="InterPro" id="IPR002078">
    <property type="entry name" value="Sigma_54_int"/>
</dbReference>
<evidence type="ECO:0000256" key="4">
    <source>
        <dbReference type="ARBA" id="ARBA00023163"/>
    </source>
</evidence>
<protein>
    <submittedName>
        <fullName evidence="6">Transcriptional regulatory protein ZraR</fullName>
    </submittedName>
</protein>
<evidence type="ECO:0000313" key="7">
    <source>
        <dbReference type="Proteomes" id="UP000315003"/>
    </source>
</evidence>
<dbReference type="CDD" id="cd00009">
    <property type="entry name" value="AAA"/>
    <property type="match status" value="1"/>
</dbReference>
<evidence type="ECO:0000259" key="5">
    <source>
        <dbReference type="PROSITE" id="PS50045"/>
    </source>
</evidence>
<dbReference type="SUPFAM" id="SSF46689">
    <property type="entry name" value="Homeodomain-like"/>
    <property type="match status" value="1"/>
</dbReference>
<keyword evidence="1" id="KW-0547">Nucleotide-binding</keyword>
<keyword evidence="2" id="KW-0067">ATP-binding</keyword>
<dbReference type="InterPro" id="IPR003593">
    <property type="entry name" value="AAA+_ATPase"/>
</dbReference>
<evidence type="ECO:0000256" key="3">
    <source>
        <dbReference type="ARBA" id="ARBA00023015"/>
    </source>
</evidence>
<keyword evidence="7" id="KW-1185">Reference proteome</keyword>
<dbReference type="OrthoDB" id="9771372at2"/>
<dbReference type="InterPro" id="IPR002197">
    <property type="entry name" value="HTH_Fis"/>
</dbReference>
<dbReference type="SMART" id="SM00382">
    <property type="entry name" value="AAA"/>
    <property type="match status" value="1"/>
</dbReference>
<name>A0A517SUB2_9BACT</name>
<dbReference type="Gene3D" id="1.10.8.60">
    <property type="match status" value="1"/>
</dbReference>
<dbReference type="Pfam" id="PF02954">
    <property type="entry name" value="HTH_8"/>
    <property type="match status" value="1"/>
</dbReference>
<dbReference type="GO" id="GO:0043565">
    <property type="term" value="F:sequence-specific DNA binding"/>
    <property type="evidence" value="ECO:0007669"/>
    <property type="project" value="InterPro"/>
</dbReference>
<proteinExistence type="predicted"/>
<keyword evidence="3" id="KW-0805">Transcription regulation</keyword>
<dbReference type="InterPro" id="IPR027417">
    <property type="entry name" value="P-loop_NTPase"/>
</dbReference>
<dbReference type="InterPro" id="IPR058031">
    <property type="entry name" value="AAA_lid_NorR"/>
</dbReference>
<evidence type="ECO:0000313" key="6">
    <source>
        <dbReference type="EMBL" id="QDT59717.1"/>
    </source>
</evidence>
<dbReference type="Gene3D" id="3.40.50.300">
    <property type="entry name" value="P-loop containing nucleotide triphosphate hydrolases"/>
    <property type="match status" value="1"/>
</dbReference>
<feature type="domain" description="Sigma-54 factor interaction" evidence="5">
    <location>
        <begin position="2"/>
        <end position="231"/>
    </location>
</feature>
<dbReference type="Pfam" id="PF25601">
    <property type="entry name" value="AAA_lid_14"/>
    <property type="match status" value="1"/>
</dbReference>
<dbReference type="PROSITE" id="PS50045">
    <property type="entry name" value="SIGMA54_INTERACT_4"/>
    <property type="match status" value="1"/>
</dbReference>
<dbReference type="SUPFAM" id="SSF52540">
    <property type="entry name" value="P-loop containing nucleoside triphosphate hydrolases"/>
    <property type="match status" value="1"/>
</dbReference>
<reference evidence="6 7" key="1">
    <citation type="submission" date="2019-02" db="EMBL/GenBank/DDBJ databases">
        <title>Deep-cultivation of Planctomycetes and their phenomic and genomic characterization uncovers novel biology.</title>
        <authorList>
            <person name="Wiegand S."/>
            <person name="Jogler M."/>
            <person name="Boedeker C."/>
            <person name="Pinto D."/>
            <person name="Vollmers J."/>
            <person name="Rivas-Marin E."/>
            <person name="Kohn T."/>
            <person name="Peeters S.H."/>
            <person name="Heuer A."/>
            <person name="Rast P."/>
            <person name="Oberbeckmann S."/>
            <person name="Bunk B."/>
            <person name="Jeske O."/>
            <person name="Meyerdierks A."/>
            <person name="Storesund J.E."/>
            <person name="Kallscheuer N."/>
            <person name="Luecker S."/>
            <person name="Lage O.M."/>
            <person name="Pohl T."/>
            <person name="Merkel B.J."/>
            <person name="Hornburger P."/>
            <person name="Mueller R.-W."/>
            <person name="Bruemmer F."/>
            <person name="Labrenz M."/>
            <person name="Spormann A.M."/>
            <person name="Op den Camp H."/>
            <person name="Overmann J."/>
            <person name="Amann R."/>
            <person name="Jetten M.S.M."/>
            <person name="Mascher T."/>
            <person name="Medema M.H."/>
            <person name="Devos D.P."/>
            <person name="Kaster A.-K."/>
            <person name="Ovreas L."/>
            <person name="Rohde M."/>
            <person name="Galperin M.Y."/>
            <person name="Jogler C."/>
        </authorList>
    </citation>
    <scope>NUCLEOTIDE SEQUENCE [LARGE SCALE GENOMIC DNA]</scope>
    <source>
        <strain evidence="6 7">SV_7m_r</strain>
    </source>
</reference>
<evidence type="ECO:0000256" key="2">
    <source>
        <dbReference type="ARBA" id="ARBA00022840"/>
    </source>
</evidence>
<sequence length="335" mass="37383">MIVTQSSVMLSRIRLAERAARSSAPILLTGESGTGKELFAQLVHQSSARNARPLAAVNCAALPENLVESELFGHERGAFSGAVSERQGRFEVAGDGTLFLDEITELPLPAQAKLLRVLESKHYERVGSSQSLQHDVRIISASNRDLRQATDEGTFRLDLLHRINVIEINIPPLRERPSDIPLLAMHFLDQFRGESEFAITGFQSQAMQSLSRYSWPGNVRELRNVVHRACVLTASPQIGEEVLHLQSARMQHSSDGPPIYQVFKDADVDSATADGKQRPLPTEWLHRDLEETERQIILAAIDHFGNRKLVSEKLGVSLRTLTNKLKRYNDRNEAA</sequence>